<protein>
    <submittedName>
        <fullName evidence="2">Uncharacterized protein</fullName>
    </submittedName>
</protein>
<feature type="compositionally biased region" description="Polar residues" evidence="1">
    <location>
        <begin position="65"/>
        <end position="77"/>
    </location>
</feature>
<dbReference type="AlphaFoldDB" id="K2MRQ8"/>
<reference evidence="2 3" key="1">
    <citation type="journal article" date="2012" name="BMC Genomics">
        <title>Comparative genomic analysis of human infective Trypanosoma cruzi lineages with the bat-restricted subspecies T. cruzi marinkellei.</title>
        <authorList>
            <person name="Franzen O."/>
            <person name="Talavera-Lopez C."/>
            <person name="Ochaya S."/>
            <person name="Butler C.E."/>
            <person name="Messenger L.A."/>
            <person name="Lewis M.D."/>
            <person name="Llewellyn M.S."/>
            <person name="Marinkelle C.J."/>
            <person name="Tyler K.M."/>
            <person name="Miles M.A."/>
            <person name="Andersson B."/>
        </authorList>
    </citation>
    <scope>NUCLEOTIDE SEQUENCE [LARGE SCALE GENOMIC DNA]</scope>
    <source>
        <strain evidence="2 3">B7</strain>
    </source>
</reference>
<comment type="caution">
    <text evidence="2">The sequence shown here is derived from an EMBL/GenBank/DDBJ whole genome shotgun (WGS) entry which is preliminary data.</text>
</comment>
<keyword evidence="3" id="KW-1185">Reference proteome</keyword>
<feature type="region of interest" description="Disordered" evidence="1">
    <location>
        <begin position="55"/>
        <end position="77"/>
    </location>
</feature>
<dbReference type="EMBL" id="AHKC01008083">
    <property type="protein sequence ID" value="EKF37978.1"/>
    <property type="molecule type" value="Genomic_DNA"/>
</dbReference>
<sequence>MSTFSSVRMSSSWQTISLPKNILICSPALVQNPPNPSRSSANTLIRRGAQSLPTDTVTGLAGSSLPVTSPTSLGRRSNTQWCGTAMTRPPPVHSNRSSALQSRRSWRSIVSSLFLAFRTIPTCKANVHTRRQYKKQGKQNGTNTNRYARGKSSSRAQRKSVALLFALHSLVPHNQFAPSFWHTPSNATGYQWLSVAAVCGPHPPAGMCRPSQLGKTPLRWLRKGKKIEVVVPSETGTECTSRKGVRRFVRIKTIGTHHMHGRPP</sequence>
<feature type="region of interest" description="Disordered" evidence="1">
    <location>
        <begin position="128"/>
        <end position="155"/>
    </location>
</feature>
<proteinExistence type="predicted"/>
<accession>K2MRQ8</accession>
<evidence type="ECO:0000256" key="1">
    <source>
        <dbReference type="SAM" id="MobiDB-lite"/>
    </source>
</evidence>
<evidence type="ECO:0000313" key="3">
    <source>
        <dbReference type="Proteomes" id="UP000007350"/>
    </source>
</evidence>
<organism evidence="2 3">
    <name type="scientific">Trypanosoma cruzi marinkellei</name>
    <dbReference type="NCBI Taxonomy" id="85056"/>
    <lineage>
        <taxon>Eukaryota</taxon>
        <taxon>Discoba</taxon>
        <taxon>Euglenozoa</taxon>
        <taxon>Kinetoplastea</taxon>
        <taxon>Metakinetoplastina</taxon>
        <taxon>Trypanosomatida</taxon>
        <taxon>Trypanosomatidae</taxon>
        <taxon>Trypanosoma</taxon>
        <taxon>Schizotrypanum</taxon>
    </lineage>
</organism>
<feature type="compositionally biased region" description="Polar residues" evidence="1">
    <location>
        <begin position="138"/>
        <end position="155"/>
    </location>
</feature>
<evidence type="ECO:0000313" key="2">
    <source>
        <dbReference type="EMBL" id="EKF37978.1"/>
    </source>
</evidence>
<feature type="compositionally biased region" description="Basic residues" evidence="1">
    <location>
        <begin position="128"/>
        <end position="137"/>
    </location>
</feature>
<name>K2MRQ8_TRYCR</name>
<dbReference type="OrthoDB" id="10595811at2759"/>
<gene>
    <name evidence="2" type="ORF">MOQ_001816</name>
</gene>
<dbReference type="Proteomes" id="UP000007350">
    <property type="component" value="Unassembled WGS sequence"/>
</dbReference>